<evidence type="ECO:0000256" key="5">
    <source>
        <dbReference type="PROSITE-ProRule" id="PRU00169"/>
    </source>
</evidence>
<dbReference type="InterPro" id="IPR001789">
    <property type="entry name" value="Sig_transdc_resp-reg_receiver"/>
</dbReference>
<dbReference type="SUPFAM" id="SSF46894">
    <property type="entry name" value="C-terminal effector domain of the bipartite response regulators"/>
    <property type="match status" value="1"/>
</dbReference>
<sequence>MTRVRDDCGVAMTAEAAADGTNAPGRPVRVLLADDQPLLRTGFRLVLGAQGDLDVVGEAGDGVEAVDLARRLLPDVVLMDVRMPRMDGVAATRAIVETRLPVRVLVLTTFDLDEYVVGALRAGASGFLAKDVPADDLVTAIRTVAAGEAVVAPRILKRLLDRFAASLPDPRETTPPALATLTEREREVLVQVARGLSNAEIARKLSVSETTIKTHVGHVLTKLGLRDRVQAVVLAYESGLVRPGA</sequence>
<dbReference type="CDD" id="cd17535">
    <property type="entry name" value="REC_NarL-like"/>
    <property type="match status" value="1"/>
</dbReference>
<dbReference type="PROSITE" id="PS50110">
    <property type="entry name" value="RESPONSE_REGULATORY"/>
    <property type="match status" value="1"/>
</dbReference>
<dbReference type="InterPro" id="IPR000792">
    <property type="entry name" value="Tscrpt_reg_LuxR_C"/>
</dbReference>
<dbReference type="SMART" id="SM00448">
    <property type="entry name" value="REC"/>
    <property type="match status" value="1"/>
</dbReference>
<organism evidence="8 9">
    <name type="scientific">Asanoa iriomotensis</name>
    <dbReference type="NCBI Taxonomy" id="234613"/>
    <lineage>
        <taxon>Bacteria</taxon>
        <taxon>Bacillati</taxon>
        <taxon>Actinomycetota</taxon>
        <taxon>Actinomycetes</taxon>
        <taxon>Micromonosporales</taxon>
        <taxon>Micromonosporaceae</taxon>
        <taxon>Asanoa</taxon>
    </lineage>
</organism>
<dbReference type="PRINTS" id="PR00038">
    <property type="entry name" value="HTHLUXR"/>
</dbReference>
<comment type="caution">
    <text evidence="8">The sequence shown here is derived from an EMBL/GenBank/DDBJ whole genome shotgun (WGS) entry which is preliminary data.</text>
</comment>
<evidence type="ECO:0000259" key="7">
    <source>
        <dbReference type="PROSITE" id="PS50110"/>
    </source>
</evidence>
<protein>
    <submittedName>
        <fullName evidence="8">DNA-binding response regulator</fullName>
    </submittedName>
</protein>
<feature type="domain" description="Response regulatory" evidence="7">
    <location>
        <begin position="29"/>
        <end position="145"/>
    </location>
</feature>
<proteinExistence type="predicted"/>
<evidence type="ECO:0000313" key="9">
    <source>
        <dbReference type="Proteomes" id="UP000624325"/>
    </source>
</evidence>
<dbReference type="SUPFAM" id="SSF52172">
    <property type="entry name" value="CheY-like"/>
    <property type="match status" value="1"/>
</dbReference>
<evidence type="ECO:0000256" key="2">
    <source>
        <dbReference type="ARBA" id="ARBA00023015"/>
    </source>
</evidence>
<accession>A0ABQ4CB50</accession>
<evidence type="ECO:0000313" key="8">
    <source>
        <dbReference type="EMBL" id="GIF59681.1"/>
    </source>
</evidence>
<dbReference type="SMART" id="SM00421">
    <property type="entry name" value="HTH_LUXR"/>
    <property type="match status" value="1"/>
</dbReference>
<dbReference type="Pfam" id="PF00196">
    <property type="entry name" value="GerE"/>
    <property type="match status" value="1"/>
</dbReference>
<dbReference type="InterPro" id="IPR011006">
    <property type="entry name" value="CheY-like_superfamily"/>
</dbReference>
<keyword evidence="2" id="KW-0805">Transcription regulation</keyword>
<evidence type="ECO:0000256" key="1">
    <source>
        <dbReference type="ARBA" id="ARBA00022553"/>
    </source>
</evidence>
<keyword evidence="9" id="KW-1185">Reference proteome</keyword>
<reference evidence="8 9" key="1">
    <citation type="submission" date="2021-01" db="EMBL/GenBank/DDBJ databases">
        <title>Whole genome shotgun sequence of Asanoa iriomotensis NBRC 100142.</title>
        <authorList>
            <person name="Komaki H."/>
            <person name="Tamura T."/>
        </authorList>
    </citation>
    <scope>NUCLEOTIDE SEQUENCE [LARGE SCALE GENOMIC DNA]</scope>
    <source>
        <strain evidence="8 9">NBRC 100142</strain>
    </source>
</reference>
<gene>
    <name evidence="8" type="ORF">Air01nite_57760</name>
</gene>
<dbReference type="GO" id="GO:0003677">
    <property type="term" value="F:DNA binding"/>
    <property type="evidence" value="ECO:0007669"/>
    <property type="project" value="UniProtKB-KW"/>
</dbReference>
<feature type="domain" description="HTH luxR-type" evidence="6">
    <location>
        <begin position="174"/>
        <end position="239"/>
    </location>
</feature>
<name>A0ABQ4CB50_9ACTN</name>
<dbReference type="PROSITE" id="PS00622">
    <property type="entry name" value="HTH_LUXR_1"/>
    <property type="match status" value="1"/>
</dbReference>
<feature type="modified residue" description="4-aspartylphosphate" evidence="5">
    <location>
        <position position="80"/>
    </location>
</feature>
<dbReference type="EMBL" id="BONC01000051">
    <property type="protein sequence ID" value="GIF59681.1"/>
    <property type="molecule type" value="Genomic_DNA"/>
</dbReference>
<keyword evidence="1 5" id="KW-0597">Phosphoprotein</keyword>
<dbReference type="PANTHER" id="PTHR43214">
    <property type="entry name" value="TWO-COMPONENT RESPONSE REGULATOR"/>
    <property type="match status" value="1"/>
</dbReference>
<dbReference type="CDD" id="cd06170">
    <property type="entry name" value="LuxR_C_like"/>
    <property type="match status" value="1"/>
</dbReference>
<dbReference type="InterPro" id="IPR039420">
    <property type="entry name" value="WalR-like"/>
</dbReference>
<keyword evidence="3 8" id="KW-0238">DNA-binding</keyword>
<dbReference type="PROSITE" id="PS50043">
    <property type="entry name" value="HTH_LUXR_2"/>
    <property type="match status" value="1"/>
</dbReference>
<keyword evidence="4" id="KW-0804">Transcription</keyword>
<evidence type="ECO:0000256" key="4">
    <source>
        <dbReference type="ARBA" id="ARBA00023163"/>
    </source>
</evidence>
<dbReference type="Proteomes" id="UP000624325">
    <property type="component" value="Unassembled WGS sequence"/>
</dbReference>
<evidence type="ECO:0000256" key="3">
    <source>
        <dbReference type="ARBA" id="ARBA00023125"/>
    </source>
</evidence>
<dbReference type="Pfam" id="PF00072">
    <property type="entry name" value="Response_reg"/>
    <property type="match status" value="1"/>
</dbReference>
<dbReference type="InterPro" id="IPR058245">
    <property type="entry name" value="NreC/VraR/RcsB-like_REC"/>
</dbReference>
<dbReference type="PANTHER" id="PTHR43214:SF24">
    <property type="entry name" value="TRANSCRIPTIONAL REGULATORY PROTEIN NARL-RELATED"/>
    <property type="match status" value="1"/>
</dbReference>
<dbReference type="Gene3D" id="3.40.50.2300">
    <property type="match status" value="1"/>
</dbReference>
<dbReference type="InterPro" id="IPR016032">
    <property type="entry name" value="Sig_transdc_resp-reg_C-effctor"/>
</dbReference>
<evidence type="ECO:0000259" key="6">
    <source>
        <dbReference type="PROSITE" id="PS50043"/>
    </source>
</evidence>